<protein>
    <recommendedName>
        <fullName evidence="1">Aminoglycoside phosphotransferase domain-containing protein</fullName>
    </recommendedName>
</protein>
<dbReference type="InterPro" id="IPR011009">
    <property type="entry name" value="Kinase-like_dom_sf"/>
</dbReference>
<gene>
    <name evidence="2" type="ORF">AB1Y20_015260</name>
</gene>
<sequence>MEPEEARRLVECCLPHLPRAGLRQLTGVSDVHVQRIATLWAGMGSVYKLTLVNREAPVSLIVKQVDLTGVSDSIGDQRKKRSYDVEAAFYSRGHAERLIAFGARVPFPLHIESVRDKSITICMTHLDGKSSHRGATEAFVGWLARLHAAYWGPRADEACGASRGGLQEQGCYWHLDTRPEEHARLGASGWMGRLKLAARAIDLRLKADKMQSVCHGDAKGANILYATGEGGVAVPLVYDFQYCGKAAVAKDLAYFFNVEGSPSEEARLLQSYHAELSNLLVKQGDDPPSLDYLRSSLEIALCDWRRFSEIGLGGYGDSTANRRVQKLLDKLDNGKALASEQAYIDAMQREFPA</sequence>
<dbReference type="EMBL" id="JBGBPQ010000003">
    <property type="protein sequence ID" value="KAL1526552.1"/>
    <property type="molecule type" value="Genomic_DNA"/>
</dbReference>
<dbReference type="InterPro" id="IPR002575">
    <property type="entry name" value="Aminoglycoside_PTrfase"/>
</dbReference>
<evidence type="ECO:0000313" key="2">
    <source>
        <dbReference type="EMBL" id="KAL1526552.1"/>
    </source>
</evidence>
<accession>A0AB34JZL7</accession>
<comment type="caution">
    <text evidence="2">The sequence shown here is derived from an EMBL/GenBank/DDBJ whole genome shotgun (WGS) entry which is preliminary data.</text>
</comment>
<dbReference type="AlphaFoldDB" id="A0AB34JZL7"/>
<organism evidence="2 3">
    <name type="scientific">Prymnesium parvum</name>
    <name type="common">Toxic golden alga</name>
    <dbReference type="NCBI Taxonomy" id="97485"/>
    <lineage>
        <taxon>Eukaryota</taxon>
        <taxon>Haptista</taxon>
        <taxon>Haptophyta</taxon>
        <taxon>Prymnesiophyceae</taxon>
        <taxon>Prymnesiales</taxon>
        <taxon>Prymnesiaceae</taxon>
        <taxon>Prymnesium</taxon>
    </lineage>
</organism>
<reference evidence="2 3" key="1">
    <citation type="journal article" date="2024" name="Science">
        <title>Giant polyketide synthase enzymes in the biosynthesis of giant marine polyether toxins.</title>
        <authorList>
            <person name="Fallon T.R."/>
            <person name="Shende V.V."/>
            <person name="Wierzbicki I.H."/>
            <person name="Pendleton A.L."/>
            <person name="Watervoot N.F."/>
            <person name="Auber R.P."/>
            <person name="Gonzalez D.J."/>
            <person name="Wisecaver J.H."/>
            <person name="Moore B.S."/>
        </authorList>
    </citation>
    <scope>NUCLEOTIDE SEQUENCE [LARGE SCALE GENOMIC DNA]</scope>
    <source>
        <strain evidence="2 3">12B1</strain>
    </source>
</reference>
<name>A0AB34JZL7_PRYPA</name>
<dbReference type="Pfam" id="PF01636">
    <property type="entry name" value="APH"/>
    <property type="match status" value="1"/>
</dbReference>
<proteinExistence type="predicted"/>
<evidence type="ECO:0000313" key="3">
    <source>
        <dbReference type="Proteomes" id="UP001515480"/>
    </source>
</evidence>
<dbReference type="SUPFAM" id="SSF56112">
    <property type="entry name" value="Protein kinase-like (PK-like)"/>
    <property type="match status" value="1"/>
</dbReference>
<dbReference type="Gene3D" id="3.90.1200.10">
    <property type="match status" value="1"/>
</dbReference>
<evidence type="ECO:0000259" key="1">
    <source>
        <dbReference type="Pfam" id="PF01636"/>
    </source>
</evidence>
<feature type="domain" description="Aminoglycoside phosphotransferase" evidence="1">
    <location>
        <begin position="101"/>
        <end position="273"/>
    </location>
</feature>
<dbReference type="Proteomes" id="UP001515480">
    <property type="component" value="Unassembled WGS sequence"/>
</dbReference>
<keyword evidence="3" id="KW-1185">Reference proteome</keyword>